<keyword evidence="3" id="KW-1185">Reference proteome</keyword>
<evidence type="ECO:0000313" key="2">
    <source>
        <dbReference type="EMBL" id="KAJ3584952.1"/>
    </source>
</evidence>
<gene>
    <name evidence="2" type="ORF">NHX12_013675</name>
</gene>
<comment type="caution">
    <text evidence="2">The sequence shown here is derived from an EMBL/GenBank/DDBJ whole genome shotgun (WGS) entry which is preliminary data.</text>
</comment>
<dbReference type="Proteomes" id="UP001148018">
    <property type="component" value="Unassembled WGS sequence"/>
</dbReference>
<dbReference type="AlphaFoldDB" id="A0A9Q0I319"/>
<evidence type="ECO:0000313" key="3">
    <source>
        <dbReference type="Proteomes" id="UP001148018"/>
    </source>
</evidence>
<dbReference type="EMBL" id="JANIIK010000118">
    <property type="protein sequence ID" value="KAJ3584952.1"/>
    <property type="molecule type" value="Genomic_DNA"/>
</dbReference>
<accession>A0A9Q0I319</accession>
<sequence>MENRRNLLSGRVAAYVGGEGPVGMVRGGGRAHTYLGLIRGNLPRNVPTVPWSAITQKGMYVHIEKPDLLGNDPLPSDRGRRISYRGGDLPTPGVRPL</sequence>
<proteinExistence type="predicted"/>
<evidence type="ECO:0000256" key="1">
    <source>
        <dbReference type="SAM" id="MobiDB-lite"/>
    </source>
</evidence>
<organism evidence="2 3">
    <name type="scientific">Muraenolepis orangiensis</name>
    <name type="common">Patagonian moray cod</name>
    <dbReference type="NCBI Taxonomy" id="630683"/>
    <lineage>
        <taxon>Eukaryota</taxon>
        <taxon>Metazoa</taxon>
        <taxon>Chordata</taxon>
        <taxon>Craniata</taxon>
        <taxon>Vertebrata</taxon>
        <taxon>Euteleostomi</taxon>
        <taxon>Actinopterygii</taxon>
        <taxon>Neopterygii</taxon>
        <taxon>Teleostei</taxon>
        <taxon>Neoteleostei</taxon>
        <taxon>Acanthomorphata</taxon>
        <taxon>Zeiogadaria</taxon>
        <taxon>Gadariae</taxon>
        <taxon>Gadiformes</taxon>
        <taxon>Muraenolepidoidei</taxon>
        <taxon>Muraenolepididae</taxon>
        <taxon>Muraenolepis</taxon>
    </lineage>
</organism>
<protein>
    <submittedName>
        <fullName evidence="2">Uncharacterized protein</fullName>
    </submittedName>
</protein>
<reference evidence="2" key="1">
    <citation type="submission" date="2022-07" db="EMBL/GenBank/DDBJ databases">
        <title>Chromosome-level genome of Muraenolepis orangiensis.</title>
        <authorList>
            <person name="Kim J."/>
        </authorList>
    </citation>
    <scope>NUCLEOTIDE SEQUENCE</scope>
    <source>
        <strain evidence="2">KU_S4_2022</strain>
        <tissue evidence="2">Muscle</tissue>
    </source>
</reference>
<name>A0A9Q0I319_9TELE</name>
<feature type="region of interest" description="Disordered" evidence="1">
    <location>
        <begin position="71"/>
        <end position="97"/>
    </location>
</feature>